<proteinExistence type="predicted"/>
<name>A0ABR1E518_NECAM</name>
<evidence type="ECO:0000313" key="3">
    <source>
        <dbReference type="Proteomes" id="UP001303046"/>
    </source>
</evidence>
<keyword evidence="1" id="KW-0732">Signal</keyword>
<evidence type="ECO:0000256" key="1">
    <source>
        <dbReference type="SAM" id="SignalP"/>
    </source>
</evidence>
<organism evidence="2 3">
    <name type="scientific">Necator americanus</name>
    <name type="common">Human hookworm</name>
    <dbReference type="NCBI Taxonomy" id="51031"/>
    <lineage>
        <taxon>Eukaryota</taxon>
        <taxon>Metazoa</taxon>
        <taxon>Ecdysozoa</taxon>
        <taxon>Nematoda</taxon>
        <taxon>Chromadorea</taxon>
        <taxon>Rhabditida</taxon>
        <taxon>Rhabditina</taxon>
        <taxon>Rhabditomorpha</taxon>
        <taxon>Strongyloidea</taxon>
        <taxon>Ancylostomatidae</taxon>
        <taxon>Bunostominae</taxon>
        <taxon>Necator</taxon>
    </lineage>
</organism>
<feature type="signal peptide" evidence="1">
    <location>
        <begin position="1"/>
        <end position="20"/>
    </location>
</feature>
<evidence type="ECO:0000313" key="2">
    <source>
        <dbReference type="EMBL" id="KAK6757593.1"/>
    </source>
</evidence>
<protein>
    <submittedName>
        <fullName evidence="2">Uncharacterized protein</fullName>
    </submittedName>
</protein>
<dbReference type="EMBL" id="JAVFWL010000005">
    <property type="protein sequence ID" value="KAK6757593.1"/>
    <property type="molecule type" value="Genomic_DNA"/>
</dbReference>
<keyword evidence="3" id="KW-1185">Reference proteome</keyword>
<feature type="chain" id="PRO_5045520257" evidence="1">
    <location>
        <begin position="21"/>
        <end position="91"/>
    </location>
</feature>
<gene>
    <name evidence="2" type="primary">Necator_chrV.g20213</name>
    <name evidence="2" type="ORF">RB195_015421</name>
</gene>
<reference evidence="2 3" key="1">
    <citation type="submission" date="2023-08" db="EMBL/GenBank/DDBJ databases">
        <title>A Necator americanus chromosomal reference genome.</title>
        <authorList>
            <person name="Ilik V."/>
            <person name="Petrzelkova K.J."/>
            <person name="Pardy F."/>
            <person name="Fuh T."/>
            <person name="Niatou-Singa F.S."/>
            <person name="Gouil Q."/>
            <person name="Baker L."/>
            <person name="Ritchie M.E."/>
            <person name="Jex A.R."/>
            <person name="Gazzola D."/>
            <person name="Li H."/>
            <person name="Toshio Fujiwara R."/>
            <person name="Zhan B."/>
            <person name="Aroian R.V."/>
            <person name="Pafco B."/>
            <person name="Schwarz E.M."/>
        </authorList>
    </citation>
    <scope>NUCLEOTIDE SEQUENCE [LARGE SCALE GENOMIC DNA]</scope>
    <source>
        <strain evidence="2 3">Aroian</strain>
        <tissue evidence="2">Whole animal</tissue>
    </source>
</reference>
<sequence>MNRGVLLALLLIIAVVSVESGFGRSLRKRLKRIGKPFERAAKRVAEASAAGWIGKAAASIVGRRKRSEDEGAYRKLTGESLNDGNQWNRKY</sequence>
<comment type="caution">
    <text evidence="2">The sequence shown here is derived from an EMBL/GenBank/DDBJ whole genome shotgun (WGS) entry which is preliminary data.</text>
</comment>
<accession>A0ABR1E518</accession>
<dbReference type="Proteomes" id="UP001303046">
    <property type="component" value="Unassembled WGS sequence"/>
</dbReference>